<dbReference type="PANTHER" id="PTHR10638">
    <property type="entry name" value="COPPER AMINE OXIDASE"/>
    <property type="match status" value="1"/>
</dbReference>
<feature type="non-terminal residue" evidence="4">
    <location>
        <position position="370"/>
    </location>
</feature>
<comment type="similarity">
    <text evidence="1">Belongs to the copper/topaquinone oxidase family.</text>
</comment>
<dbReference type="GO" id="GO:0008131">
    <property type="term" value="F:primary methylamine oxidase activity"/>
    <property type="evidence" value="ECO:0007669"/>
    <property type="project" value="InterPro"/>
</dbReference>
<comment type="cofactor">
    <cofactor evidence="1">
        <name>Cu cation</name>
        <dbReference type="ChEBI" id="CHEBI:23378"/>
    </cofactor>
    <text evidence="1">Contains 1 topaquinone per subunit.</text>
</comment>
<keyword evidence="1" id="KW-0186">Copper</keyword>
<organism evidence="4 5">
    <name type="scientific">Candidula unifasciata</name>
    <dbReference type="NCBI Taxonomy" id="100452"/>
    <lineage>
        <taxon>Eukaryota</taxon>
        <taxon>Metazoa</taxon>
        <taxon>Spiralia</taxon>
        <taxon>Lophotrochozoa</taxon>
        <taxon>Mollusca</taxon>
        <taxon>Gastropoda</taxon>
        <taxon>Heterobranchia</taxon>
        <taxon>Euthyneura</taxon>
        <taxon>Panpulmonata</taxon>
        <taxon>Eupulmonata</taxon>
        <taxon>Stylommatophora</taxon>
        <taxon>Helicina</taxon>
        <taxon>Helicoidea</taxon>
        <taxon>Geomitridae</taxon>
        <taxon>Candidula</taxon>
    </lineage>
</organism>
<dbReference type="GO" id="GO:0048038">
    <property type="term" value="F:quinone binding"/>
    <property type="evidence" value="ECO:0007669"/>
    <property type="project" value="InterPro"/>
</dbReference>
<accession>A0A8S3ZMN2</accession>
<comment type="caution">
    <text evidence="4">The sequence shown here is derived from an EMBL/GenBank/DDBJ whole genome shotgun (WGS) entry which is preliminary data.</text>
</comment>
<dbReference type="GO" id="GO:0005507">
    <property type="term" value="F:copper ion binding"/>
    <property type="evidence" value="ECO:0007669"/>
    <property type="project" value="InterPro"/>
</dbReference>
<feature type="region of interest" description="Disordered" evidence="2">
    <location>
        <begin position="323"/>
        <end position="370"/>
    </location>
</feature>
<dbReference type="Pfam" id="PF01179">
    <property type="entry name" value="Cu_amine_oxid"/>
    <property type="match status" value="1"/>
</dbReference>
<dbReference type="PANTHER" id="PTHR10638:SF20">
    <property type="entry name" value="AMINE OXIDASE"/>
    <property type="match status" value="1"/>
</dbReference>
<keyword evidence="1" id="KW-0479">Metal-binding</keyword>
<evidence type="ECO:0000259" key="3">
    <source>
        <dbReference type="Pfam" id="PF01179"/>
    </source>
</evidence>
<dbReference type="PROSITE" id="PS01165">
    <property type="entry name" value="COPPER_AMINE_OXID_2"/>
    <property type="match status" value="1"/>
</dbReference>
<dbReference type="InterPro" id="IPR036460">
    <property type="entry name" value="Cu_amine_oxidase_C_sf"/>
</dbReference>
<dbReference type="AlphaFoldDB" id="A0A8S3ZMN2"/>
<keyword evidence="5" id="KW-1185">Reference proteome</keyword>
<dbReference type="InterPro" id="IPR049947">
    <property type="entry name" value="Cu_Am_Ox_Cu-bd"/>
</dbReference>
<sequence>AFLKESSEKPEVYDAAMCLFENNDGHAMSRHLAYSKEEGGFYAGIMDTQLTLRTAMEVNGASVIYDLLFHSNGIMHARTKTTGYIITSFFASSEQPYGHRVHNKLLGNIHQDMVNIKIDIDTNGQSNRYETLDIKQETVMSTAFPDKAYSQTRFNSSLKSTEKESVYDFDFSQPKYHIVHNNEKRNKYNEKRAYRIEVRDVAKSLLESDLANENSIPWARHQIVVTKHKEEEASSSSVYALLDSQDPAVDFSKYYEDDENIVDQDLVFWVTAGSHHIPRSEDIPNAATVGSHMSVFLSPHNYFDESPSAALRDAIYITYKDPKDPSKGVRVDRNGNSRQQCVIPKPSLEDDLEKNPDRALESRRPKSTDI</sequence>
<dbReference type="GO" id="GO:0009308">
    <property type="term" value="P:amine metabolic process"/>
    <property type="evidence" value="ECO:0007669"/>
    <property type="project" value="UniProtKB-UniRule"/>
</dbReference>
<protein>
    <recommendedName>
        <fullName evidence="1">Amine oxidase</fullName>
        <ecNumber evidence="1">1.4.3.-</ecNumber>
    </recommendedName>
</protein>
<feature type="compositionally biased region" description="Basic and acidic residues" evidence="2">
    <location>
        <begin position="323"/>
        <end position="335"/>
    </location>
</feature>
<keyword evidence="1" id="KW-0801">TPQ</keyword>
<evidence type="ECO:0000256" key="2">
    <source>
        <dbReference type="SAM" id="MobiDB-lite"/>
    </source>
</evidence>
<evidence type="ECO:0000313" key="4">
    <source>
        <dbReference type="EMBL" id="CAG5130884.1"/>
    </source>
</evidence>
<evidence type="ECO:0000256" key="1">
    <source>
        <dbReference type="RuleBase" id="RU000672"/>
    </source>
</evidence>
<keyword evidence="1" id="KW-0560">Oxidoreductase</keyword>
<name>A0A8S3ZMN2_9EUPU</name>
<dbReference type="EC" id="1.4.3.-" evidence="1"/>
<dbReference type="SUPFAM" id="SSF49998">
    <property type="entry name" value="Amine oxidase catalytic domain"/>
    <property type="match status" value="1"/>
</dbReference>
<feature type="compositionally biased region" description="Basic and acidic residues" evidence="2">
    <location>
        <begin position="353"/>
        <end position="370"/>
    </location>
</feature>
<comment type="PTM">
    <text evidence="1">Topaquinone (TPQ) is generated by copper-dependent autoxidation of a specific tyrosyl residue.</text>
</comment>
<dbReference type="Gene3D" id="2.70.98.20">
    <property type="entry name" value="Copper amine oxidase, catalytic domain"/>
    <property type="match status" value="1"/>
</dbReference>
<dbReference type="InterPro" id="IPR000269">
    <property type="entry name" value="Cu_amine_oxidase"/>
</dbReference>
<dbReference type="OrthoDB" id="5379943at2759"/>
<dbReference type="Proteomes" id="UP000678393">
    <property type="component" value="Unassembled WGS sequence"/>
</dbReference>
<dbReference type="EMBL" id="CAJHNH020004334">
    <property type="protein sequence ID" value="CAG5130884.1"/>
    <property type="molecule type" value="Genomic_DNA"/>
</dbReference>
<gene>
    <name evidence="4" type="ORF">CUNI_LOCUS16442</name>
</gene>
<reference evidence="4" key="1">
    <citation type="submission" date="2021-04" db="EMBL/GenBank/DDBJ databases">
        <authorList>
            <consortium name="Molecular Ecology Group"/>
        </authorList>
    </citation>
    <scope>NUCLEOTIDE SEQUENCE</scope>
</reference>
<dbReference type="GO" id="GO:0005886">
    <property type="term" value="C:plasma membrane"/>
    <property type="evidence" value="ECO:0007669"/>
    <property type="project" value="TreeGrafter"/>
</dbReference>
<proteinExistence type="inferred from homology"/>
<evidence type="ECO:0000313" key="5">
    <source>
        <dbReference type="Proteomes" id="UP000678393"/>
    </source>
</evidence>
<feature type="domain" description="Copper amine oxidase catalytic" evidence="3">
    <location>
        <begin position="4"/>
        <end position="308"/>
    </location>
</feature>
<dbReference type="InterPro" id="IPR015798">
    <property type="entry name" value="Cu_amine_oxidase_C"/>
</dbReference>